<gene>
    <name evidence="2" type="ORF">CUR178_00269</name>
</gene>
<keyword evidence="3" id="KW-1185">Reference proteome</keyword>
<accession>A0A836G552</accession>
<sequence length="935" mass="100786">MMSSSEMSLDTTSPASFSQLLAADSVSSVVLYLLQEAMVDDPDARLQALSEVFAHVSASPTQDSTVSAKGHGAGEPSPSSSTDTRAHGARWKWADVVMRGVTDPWSRIRSLAAPVMADLLDAEVQLILQCQGGGPNAHLRLSSSTPCSSSVTTAAPYSANKGQKDKLTAIESSSAESVSAPLDYVWHRWRGASLWYEQDGIIRVLAKLYSRSGNPAGDALRTDEVGLRCLLFNVVFPALRNPQLSVRESAALVLGILADRRSSTSLSPTITSLVVDHVCRTIMQVPAPIPSYSPTCPISVEDTRILEGNLLALSELVDAGVIRVEDAGVMPLLLRLSSYPASSVRQYVAQILRSPSPCVFIYLMQWLCEHQNCIPQNAEGDGNGISSVPGGDCGDGKAEYDDGLSWQRLETMMMALQQHLLCLHTTPAAMHDLFHLNPKTKGMLTPVMLSTSLSVVFQATHSPRFEVARMGLQLFPLLLQLSLRFCPPTAVPCVCEACGGSDGCVQAELNRLAACGAVETLAKAQTYVATCVVPALWWFLTIRRLVAEVRSKMTPSPATETPAETRAQVEDVVRAYATLEYVRFASQAHLPGEASNSATPPCAAATCALLPLTAYFATVMDPEEWHRCVDELLSPSWWAGLLADPAQREQVRVGPDFVRAVHRRGTSNQIRRVVELVPALTAALVNAPTHQQCLLVAMIRVAVAGHPAGAMALEEQALSSVYHEAYAAPALVEGGDAVPLGHVWLMEFMPTQEAIPTAVLWGEPVKVSDAPMVFAECTSAVFEVIEKKCYQELYQSPQTEPVVLRELRALIISLSHPSMSASTGTHFYWYAAALAAVFGRLEKVCPQWQEMDAAAAAAAARATVNSSGGADNEHWDDWDDDEDDAAQGIYATEEVRNAKAVVSVLRERAAASSEARGLATAEDRFRAELAVLLAI</sequence>
<protein>
    <submittedName>
        <fullName evidence="2">Uncharacterized protein</fullName>
    </submittedName>
</protein>
<dbReference type="GeneID" id="94167570"/>
<dbReference type="RefSeq" id="XP_067688163.1">
    <property type="nucleotide sequence ID" value="XM_067832060.1"/>
</dbReference>
<proteinExistence type="predicted"/>
<dbReference type="KEGG" id="lenr:94167570"/>
<organism evidence="2 3">
    <name type="scientific">Leishmania enriettii</name>
    <dbReference type="NCBI Taxonomy" id="5663"/>
    <lineage>
        <taxon>Eukaryota</taxon>
        <taxon>Discoba</taxon>
        <taxon>Euglenozoa</taxon>
        <taxon>Kinetoplastea</taxon>
        <taxon>Metakinetoplastina</taxon>
        <taxon>Trypanosomatida</taxon>
        <taxon>Trypanosomatidae</taxon>
        <taxon>Leishmaniinae</taxon>
        <taxon>Leishmania</taxon>
    </lineage>
</organism>
<name>A0A836G552_LEIEN</name>
<comment type="caution">
    <text evidence="2">The sequence shown here is derived from an EMBL/GenBank/DDBJ whole genome shotgun (WGS) entry which is preliminary data.</text>
</comment>
<reference evidence="2 3" key="1">
    <citation type="submission" date="2021-02" db="EMBL/GenBank/DDBJ databases">
        <title>Leishmania (Mundinia) enrietti genome sequencing and assembly.</title>
        <authorList>
            <person name="Almutairi H."/>
            <person name="Gatherer D."/>
        </authorList>
    </citation>
    <scope>NUCLEOTIDE SEQUENCE [LARGE SCALE GENOMIC DNA]</scope>
    <source>
        <strain evidence="2">CUR178</strain>
    </source>
</reference>
<evidence type="ECO:0000313" key="3">
    <source>
        <dbReference type="Proteomes" id="UP000674179"/>
    </source>
</evidence>
<dbReference type="InterPro" id="IPR016024">
    <property type="entry name" value="ARM-type_fold"/>
</dbReference>
<evidence type="ECO:0000313" key="2">
    <source>
        <dbReference type="EMBL" id="KAG5465564.1"/>
    </source>
</evidence>
<dbReference type="SUPFAM" id="SSF48371">
    <property type="entry name" value="ARM repeat"/>
    <property type="match status" value="1"/>
</dbReference>
<dbReference type="OrthoDB" id="244729at2759"/>
<evidence type="ECO:0000256" key="1">
    <source>
        <dbReference type="SAM" id="MobiDB-lite"/>
    </source>
</evidence>
<dbReference type="AlphaFoldDB" id="A0A836G552"/>
<dbReference type="EMBL" id="JAFHKP010000036">
    <property type="protein sequence ID" value="KAG5465564.1"/>
    <property type="molecule type" value="Genomic_DNA"/>
</dbReference>
<dbReference type="Proteomes" id="UP000674179">
    <property type="component" value="Chromosome 36"/>
</dbReference>
<feature type="region of interest" description="Disordered" evidence="1">
    <location>
        <begin position="60"/>
        <end position="86"/>
    </location>
</feature>